<organism evidence="2 3">
    <name type="scientific">Polyplosphaeria fusca</name>
    <dbReference type="NCBI Taxonomy" id="682080"/>
    <lineage>
        <taxon>Eukaryota</taxon>
        <taxon>Fungi</taxon>
        <taxon>Dikarya</taxon>
        <taxon>Ascomycota</taxon>
        <taxon>Pezizomycotina</taxon>
        <taxon>Dothideomycetes</taxon>
        <taxon>Pleosporomycetidae</taxon>
        <taxon>Pleosporales</taxon>
        <taxon>Tetraplosphaeriaceae</taxon>
        <taxon>Polyplosphaeria</taxon>
    </lineage>
</organism>
<evidence type="ECO:0000313" key="3">
    <source>
        <dbReference type="Proteomes" id="UP000799444"/>
    </source>
</evidence>
<keyword evidence="1" id="KW-1133">Transmembrane helix</keyword>
<name>A0A9P4QU21_9PLEO</name>
<reference evidence="2" key="1">
    <citation type="journal article" date="2020" name="Stud. Mycol.">
        <title>101 Dothideomycetes genomes: a test case for predicting lifestyles and emergence of pathogens.</title>
        <authorList>
            <person name="Haridas S."/>
            <person name="Albert R."/>
            <person name="Binder M."/>
            <person name="Bloem J."/>
            <person name="Labutti K."/>
            <person name="Salamov A."/>
            <person name="Andreopoulos B."/>
            <person name="Baker S."/>
            <person name="Barry K."/>
            <person name="Bills G."/>
            <person name="Bluhm B."/>
            <person name="Cannon C."/>
            <person name="Castanera R."/>
            <person name="Culley D."/>
            <person name="Daum C."/>
            <person name="Ezra D."/>
            <person name="Gonzalez J."/>
            <person name="Henrissat B."/>
            <person name="Kuo A."/>
            <person name="Liang C."/>
            <person name="Lipzen A."/>
            <person name="Lutzoni F."/>
            <person name="Magnuson J."/>
            <person name="Mondo S."/>
            <person name="Nolan M."/>
            <person name="Ohm R."/>
            <person name="Pangilinan J."/>
            <person name="Park H.-J."/>
            <person name="Ramirez L."/>
            <person name="Alfaro M."/>
            <person name="Sun H."/>
            <person name="Tritt A."/>
            <person name="Yoshinaga Y."/>
            <person name="Zwiers L.-H."/>
            <person name="Turgeon B."/>
            <person name="Goodwin S."/>
            <person name="Spatafora J."/>
            <person name="Crous P."/>
            <person name="Grigoriev I."/>
        </authorList>
    </citation>
    <scope>NUCLEOTIDE SEQUENCE</scope>
    <source>
        <strain evidence="2">CBS 125425</strain>
    </source>
</reference>
<sequence length="241" mass="26749">MAPPQIPSEPVHRRPLGWYVLLTISTLQAIGCACLALFFGQNALDFHRDQRSNPPWVSEFYFWACLVAAVVFTGMIPMIAAEYSLSLTRTGVLQFELVKSGIAMVIWFAVILDGTVGPWHQDEQYKDSKGKFSRQMLASAMEAFGLMILLVLFGLNLGLAAIWWCQNLEELLESIQAHKLSMVCMLNIVQCQFMQDAESSMNKLMGLVEDLVASNADLRLRLDALAVDHESVVDAPPLGAV</sequence>
<protein>
    <submittedName>
        <fullName evidence="2">Uncharacterized protein</fullName>
    </submittedName>
</protein>
<feature type="transmembrane region" description="Helical" evidence="1">
    <location>
        <begin position="60"/>
        <end position="80"/>
    </location>
</feature>
<dbReference type="EMBL" id="ML996205">
    <property type="protein sequence ID" value="KAF2730972.1"/>
    <property type="molecule type" value="Genomic_DNA"/>
</dbReference>
<keyword evidence="1" id="KW-0812">Transmembrane</keyword>
<feature type="transmembrane region" description="Helical" evidence="1">
    <location>
        <begin position="100"/>
        <end position="119"/>
    </location>
</feature>
<dbReference type="Proteomes" id="UP000799444">
    <property type="component" value="Unassembled WGS sequence"/>
</dbReference>
<comment type="caution">
    <text evidence="2">The sequence shown here is derived from an EMBL/GenBank/DDBJ whole genome shotgun (WGS) entry which is preliminary data.</text>
</comment>
<dbReference type="OrthoDB" id="3794817at2759"/>
<feature type="transmembrane region" description="Helical" evidence="1">
    <location>
        <begin position="140"/>
        <end position="164"/>
    </location>
</feature>
<gene>
    <name evidence="2" type="ORF">EJ04DRAFT_579461</name>
</gene>
<keyword evidence="1" id="KW-0472">Membrane</keyword>
<keyword evidence="3" id="KW-1185">Reference proteome</keyword>
<accession>A0A9P4QU21</accession>
<proteinExistence type="predicted"/>
<dbReference type="AlphaFoldDB" id="A0A9P4QU21"/>
<feature type="transmembrane region" description="Helical" evidence="1">
    <location>
        <begin position="16"/>
        <end position="39"/>
    </location>
</feature>
<evidence type="ECO:0000256" key="1">
    <source>
        <dbReference type="SAM" id="Phobius"/>
    </source>
</evidence>
<evidence type="ECO:0000313" key="2">
    <source>
        <dbReference type="EMBL" id="KAF2730972.1"/>
    </source>
</evidence>